<feature type="transmembrane region" description="Helical" evidence="10">
    <location>
        <begin position="42"/>
        <end position="64"/>
    </location>
</feature>
<organism evidence="11 12">
    <name type="scientific">Lacticaseibacillus pabuli</name>
    <dbReference type="NCBI Taxonomy" id="3025672"/>
    <lineage>
        <taxon>Bacteria</taxon>
        <taxon>Bacillati</taxon>
        <taxon>Bacillota</taxon>
        <taxon>Bacilli</taxon>
        <taxon>Lactobacillales</taxon>
        <taxon>Lactobacillaceae</taxon>
        <taxon>Lacticaseibacillus</taxon>
    </lineage>
</organism>
<dbReference type="Proteomes" id="UP001220377">
    <property type="component" value="Chromosome"/>
</dbReference>
<protein>
    <recommendedName>
        <fullName evidence="8">Cell division protein FtsL</fullName>
    </recommendedName>
</protein>
<evidence type="ECO:0000256" key="4">
    <source>
        <dbReference type="ARBA" id="ARBA00022692"/>
    </source>
</evidence>
<comment type="subcellular location">
    <subcellularLocation>
        <location evidence="1">Cell membrane</location>
        <topology evidence="1">Single-pass type II membrane protein</topology>
    </subcellularLocation>
</comment>
<feature type="region of interest" description="Disordered" evidence="9">
    <location>
        <begin position="1"/>
        <end position="24"/>
    </location>
</feature>
<name>A0ABY7WNH1_9LACO</name>
<dbReference type="RefSeq" id="WP_274258616.1">
    <property type="nucleotide sequence ID" value="NZ_CP117884.1"/>
</dbReference>
<gene>
    <name evidence="11" type="primary">ftsL</name>
    <name evidence="11" type="ORF">PQ472_06990</name>
</gene>
<keyword evidence="12" id="KW-1185">Reference proteome</keyword>
<evidence type="ECO:0000256" key="1">
    <source>
        <dbReference type="ARBA" id="ARBA00004401"/>
    </source>
</evidence>
<evidence type="ECO:0000313" key="12">
    <source>
        <dbReference type="Proteomes" id="UP001220377"/>
    </source>
</evidence>
<keyword evidence="7" id="KW-0131">Cell cycle</keyword>
<keyword evidence="2" id="KW-1003">Cell membrane</keyword>
<keyword evidence="6 10" id="KW-0472">Membrane</keyword>
<evidence type="ECO:0000256" key="10">
    <source>
        <dbReference type="SAM" id="Phobius"/>
    </source>
</evidence>
<evidence type="ECO:0000256" key="2">
    <source>
        <dbReference type="ARBA" id="ARBA00022475"/>
    </source>
</evidence>
<reference evidence="11 12" key="1">
    <citation type="submission" date="2023-02" db="EMBL/GenBank/DDBJ databases">
        <title>Genome sequence of Lacticaseibacillus sp. KACC 23028.</title>
        <authorList>
            <person name="Kim S."/>
            <person name="Heo J."/>
            <person name="Kwon S.-W."/>
        </authorList>
    </citation>
    <scope>NUCLEOTIDE SEQUENCE [LARGE SCALE GENOMIC DNA]</scope>
    <source>
        <strain evidence="11 12">KACC 23028</strain>
    </source>
</reference>
<evidence type="ECO:0000256" key="9">
    <source>
        <dbReference type="SAM" id="MobiDB-lite"/>
    </source>
</evidence>
<sequence length="126" mass="13682">MMDNAARVLQSNPETTATPIRKTSTQTQAVPVHNTRVHVSPFEKLCICSLTIVTMAIAVACVMVQSRITQTTRAYQMTQIKTSQVNHGITNLEQAVSELSDSQRLSAFAKAHGLTVVEGSVKQAVK</sequence>
<dbReference type="GO" id="GO:0051301">
    <property type="term" value="P:cell division"/>
    <property type="evidence" value="ECO:0007669"/>
    <property type="project" value="UniProtKB-KW"/>
</dbReference>
<evidence type="ECO:0000313" key="11">
    <source>
        <dbReference type="EMBL" id="WDF81676.1"/>
    </source>
</evidence>
<evidence type="ECO:0000256" key="6">
    <source>
        <dbReference type="ARBA" id="ARBA00023136"/>
    </source>
</evidence>
<proteinExistence type="predicted"/>
<dbReference type="NCBIfam" id="TIGR02209">
    <property type="entry name" value="ftsL_broad"/>
    <property type="match status" value="1"/>
</dbReference>
<feature type="compositionally biased region" description="Polar residues" evidence="9">
    <location>
        <begin position="9"/>
        <end position="24"/>
    </location>
</feature>
<keyword evidence="5 10" id="KW-1133">Transmembrane helix</keyword>
<evidence type="ECO:0000256" key="7">
    <source>
        <dbReference type="ARBA" id="ARBA00023306"/>
    </source>
</evidence>
<keyword evidence="3 11" id="KW-0132">Cell division</keyword>
<dbReference type="EMBL" id="CP117884">
    <property type="protein sequence ID" value="WDF81676.1"/>
    <property type="molecule type" value="Genomic_DNA"/>
</dbReference>
<evidence type="ECO:0000256" key="8">
    <source>
        <dbReference type="NCBIfam" id="TIGR02209"/>
    </source>
</evidence>
<keyword evidence="4 10" id="KW-0812">Transmembrane</keyword>
<dbReference type="InterPro" id="IPR011922">
    <property type="entry name" value="Cell_div_FtsL"/>
</dbReference>
<accession>A0ABY7WNH1</accession>
<evidence type="ECO:0000256" key="3">
    <source>
        <dbReference type="ARBA" id="ARBA00022618"/>
    </source>
</evidence>
<evidence type="ECO:0000256" key="5">
    <source>
        <dbReference type="ARBA" id="ARBA00022989"/>
    </source>
</evidence>